<protein>
    <recommendedName>
        <fullName evidence="4">Transmembrane protein</fullName>
    </recommendedName>
</protein>
<keyword evidence="1" id="KW-0812">Transmembrane</keyword>
<name>A0A316R2I8_9BACT</name>
<keyword evidence="1" id="KW-1133">Transmembrane helix</keyword>
<sequence>MEDNDLKKIWKEMHTGMECKSIDIKEIIHKKHSVVISRILHRQKSLICLFAFFFILSVTSNIWHSVLMGGASFPLWVVNIFLLFILFSVIWGYRLFIKSADLCSVKESGIILKKQLERKMHFDFIICLVFFYGMAIRFIIMYLNQFDELKEMSYILVFFIVLFLAIPWLMRYYQKCRYKSYLLSLERGWKLLEEIE</sequence>
<dbReference type="AlphaFoldDB" id="A0A316R2I8"/>
<feature type="transmembrane region" description="Helical" evidence="1">
    <location>
        <begin position="122"/>
        <end position="140"/>
    </location>
</feature>
<comment type="caution">
    <text evidence="2">The sequence shown here is derived from an EMBL/GenBank/DDBJ whole genome shotgun (WGS) entry which is preliminary data.</text>
</comment>
<dbReference type="Proteomes" id="UP000262954">
    <property type="component" value="Unassembled WGS sequence"/>
</dbReference>
<reference evidence="2 3" key="1">
    <citation type="journal article" date="2018" name="Nat. Biotechnol.">
        <title>A standardized bacterial taxonomy based on genome phylogeny substantially revises the tree of life.</title>
        <authorList>
            <person name="Parks D.H."/>
            <person name="Chuvochina M."/>
            <person name="Waite D.W."/>
            <person name="Rinke C."/>
            <person name="Skarshewski A."/>
            <person name="Chaumeil P.A."/>
            <person name="Hugenholtz P."/>
        </authorList>
    </citation>
    <scope>NUCLEOTIDE SEQUENCE [LARGE SCALE GENOMIC DNA]</scope>
    <source>
        <strain evidence="2">UBA11482</strain>
    </source>
</reference>
<dbReference type="EMBL" id="DNWC01000105">
    <property type="protein sequence ID" value="HBJ08994.1"/>
    <property type="molecule type" value="Genomic_DNA"/>
</dbReference>
<evidence type="ECO:0000313" key="3">
    <source>
        <dbReference type="Proteomes" id="UP000262954"/>
    </source>
</evidence>
<proteinExistence type="predicted"/>
<accession>A0A316R2I8</accession>
<keyword evidence="1" id="KW-0472">Membrane</keyword>
<gene>
    <name evidence="2" type="ORF">DDY73_08295</name>
</gene>
<evidence type="ECO:0000256" key="1">
    <source>
        <dbReference type="SAM" id="Phobius"/>
    </source>
</evidence>
<evidence type="ECO:0008006" key="4">
    <source>
        <dbReference type="Google" id="ProtNLM"/>
    </source>
</evidence>
<evidence type="ECO:0000313" key="2">
    <source>
        <dbReference type="EMBL" id="HBJ08994.1"/>
    </source>
</evidence>
<feature type="transmembrane region" description="Helical" evidence="1">
    <location>
        <begin position="46"/>
        <end position="63"/>
    </location>
</feature>
<feature type="transmembrane region" description="Helical" evidence="1">
    <location>
        <begin position="75"/>
        <end position="96"/>
    </location>
</feature>
<dbReference type="RefSeq" id="WP_022390191.1">
    <property type="nucleotide sequence ID" value="NZ_CAUAJF010000006.1"/>
</dbReference>
<organism evidence="2 3">
    <name type="scientific">Coprobacter fastidiosus</name>
    <dbReference type="NCBI Taxonomy" id="1099853"/>
    <lineage>
        <taxon>Bacteria</taxon>
        <taxon>Pseudomonadati</taxon>
        <taxon>Bacteroidota</taxon>
        <taxon>Bacteroidia</taxon>
        <taxon>Bacteroidales</taxon>
        <taxon>Barnesiellaceae</taxon>
        <taxon>Coprobacter</taxon>
    </lineage>
</organism>
<feature type="transmembrane region" description="Helical" evidence="1">
    <location>
        <begin position="152"/>
        <end position="170"/>
    </location>
</feature>